<protein>
    <submittedName>
        <fullName evidence="2">NUDIX domain-containing protein</fullName>
    </submittedName>
</protein>
<dbReference type="STRING" id="229919.GCA_001050195_03390"/>
<dbReference type="OrthoDB" id="9800077at2"/>
<dbReference type="EMBL" id="DPBP01000031">
    <property type="protein sequence ID" value="HCE17822.1"/>
    <property type="molecule type" value="Genomic_DNA"/>
</dbReference>
<dbReference type="PROSITE" id="PS51462">
    <property type="entry name" value="NUDIX"/>
    <property type="match status" value="1"/>
</dbReference>
<dbReference type="InterPro" id="IPR000086">
    <property type="entry name" value="NUDIX_hydrolase_dom"/>
</dbReference>
<dbReference type="AlphaFoldDB" id="A0A3D1JH36"/>
<evidence type="ECO:0000313" key="3">
    <source>
        <dbReference type="Proteomes" id="UP000264141"/>
    </source>
</evidence>
<sequence>MSLSFPVRFCPSCGTALIQRPLFGKERSTCPSCGWIYFEDPKVAAAVLVEQDEHVLLVQRVNEPGAGLWTLPAGFVDAHEDPASAAERECLEETGLTVKVTRLLGIIAGREHPAGADMVIAYRAEICGGQLQAGDDARAAAFFPRHALPPLAFHATRVILGLEKAPLFEG</sequence>
<dbReference type="PANTHER" id="PTHR43222:SF2">
    <property type="entry name" value="NUDIX HYDROLASE 23, CHLOROPLASTIC"/>
    <property type="match status" value="1"/>
</dbReference>
<reference evidence="2 3" key="1">
    <citation type="journal article" date="2018" name="Nat. Biotechnol.">
        <title>A standardized bacterial taxonomy based on genome phylogeny substantially revises the tree of life.</title>
        <authorList>
            <person name="Parks D.H."/>
            <person name="Chuvochina M."/>
            <person name="Waite D.W."/>
            <person name="Rinke C."/>
            <person name="Skarshewski A."/>
            <person name="Chaumeil P.A."/>
            <person name="Hugenholtz P."/>
        </authorList>
    </citation>
    <scope>NUCLEOTIDE SEQUENCE [LARGE SCALE GENOMIC DNA]</scope>
    <source>
        <strain evidence="2">UBA8781</strain>
    </source>
</reference>
<dbReference type="Pfam" id="PF00293">
    <property type="entry name" value="NUDIX"/>
    <property type="match status" value="1"/>
</dbReference>
<evidence type="ECO:0000259" key="1">
    <source>
        <dbReference type="PROSITE" id="PS51462"/>
    </source>
</evidence>
<dbReference type="PANTHER" id="PTHR43222">
    <property type="entry name" value="NUDIX HYDROLASE 23"/>
    <property type="match status" value="1"/>
</dbReference>
<organism evidence="2 3">
    <name type="scientific">Anaerolinea thermolimosa</name>
    <dbReference type="NCBI Taxonomy" id="229919"/>
    <lineage>
        <taxon>Bacteria</taxon>
        <taxon>Bacillati</taxon>
        <taxon>Chloroflexota</taxon>
        <taxon>Anaerolineae</taxon>
        <taxon>Anaerolineales</taxon>
        <taxon>Anaerolineaceae</taxon>
        <taxon>Anaerolinea</taxon>
    </lineage>
</organism>
<dbReference type="RefSeq" id="WP_062196228.1">
    <property type="nucleotide sequence ID" value="NZ_DF967966.1"/>
</dbReference>
<dbReference type="Proteomes" id="UP000264141">
    <property type="component" value="Unassembled WGS sequence"/>
</dbReference>
<dbReference type="SUPFAM" id="SSF55811">
    <property type="entry name" value="Nudix"/>
    <property type="match status" value="1"/>
</dbReference>
<name>A0A3D1JH36_9CHLR</name>
<dbReference type="InterPro" id="IPR015797">
    <property type="entry name" value="NUDIX_hydrolase-like_dom_sf"/>
</dbReference>
<comment type="caution">
    <text evidence="2">The sequence shown here is derived from an EMBL/GenBank/DDBJ whole genome shotgun (WGS) entry which is preliminary data.</text>
</comment>
<proteinExistence type="predicted"/>
<gene>
    <name evidence="2" type="ORF">DEQ80_08180</name>
</gene>
<dbReference type="Gene3D" id="3.90.79.10">
    <property type="entry name" value="Nucleoside Triphosphate Pyrophosphohydrolase"/>
    <property type="match status" value="1"/>
</dbReference>
<accession>A0A3D1JH36</accession>
<evidence type="ECO:0000313" key="2">
    <source>
        <dbReference type="EMBL" id="HCE17822.1"/>
    </source>
</evidence>
<feature type="domain" description="Nudix hydrolase" evidence="1">
    <location>
        <begin position="40"/>
        <end position="166"/>
    </location>
</feature>